<sequence>MAPSRTPARPWRGLGGALAATILVAAGVTSVPQVAAARQTTTGSAGTPTAGLSEPEAVAAARRSGRSVEVSRLRSESSRVMATPQGSLVLESYAAPQWTKGHDGSWRQIDTALRRSADGSVAPVATLADVSFSAGGSGAAVRLPVGGGQVSLSWPGVLPVPRVEGDTAVYESVLPEVDLRLRALTDGFTWVLVVRSARAAANPALGELRFKLETSGLSKRARSGGGFEVVDASGRPVLSAGSALMWDSSGTISPEQAAGSRGVSAFAVQEKRDVVRAAPDLARKAELSTGVQGSDLVIRPDLALLRGAGTTYPVVIDPWTTINKLRWGYAGSLNATRDDGVARVGADPSGGGTFRSFFAFNLSSLAGKTIRSAKFLTEMTHSWDCNNTPVNLYRTADLATSGKQTWDGPNLSLWLEERSGHAHKPSGGAGCSNDPQPDLPMEFVSTNLKNDVSAYRGDSNYTLALSTRQSDGTSETTSNWWKKFDPAATKLSIEYNTNPNTPSAAQLSTHASYTAPAQACITGTDRPLVRADYPWLKATLSDPDGSNGGTLSGVFTLQKQVNSVWTTVTGWPKTDSGVAPGAKAEVQLTTKTANGDIYRWQVQTKDTLGGVSGASTWCEFSSDFSPPTAKPQVTSADGLYLASPPLGTNLNVQGSPGYSGRFTFSANDAKDVYDYVYRFVGGPEITVRAPSLGGSVTVWATPPSIGENVLLVRSRDQAGNSTEEAEYPFLVDSPAGPRAHWAIDDGTGGSLVNTVAGGPSATLVNGPTWTDGQLLGTHKSRGKDWAVKFDGTDDHATATGVAVDTTRSYSIAAWVRPDADGLMEIAGATGTATDSFMLRKWGDNRWVFTVVEQDLGTSAFTNVYGPAAVKGQWTHVAGTYDPAGGRMRLYVNGKEVASANVPQTFNPGGRITLGRERWKSTDVAYWNGAIGEVRLWDRVVDPDLDLQPLVEPVLAGRWDMEDGDSTTRLEPDLSGYQRSLALTASPTADWAYGTGYNFSTGLTVNGYPGSADTAGPVLRTDQSFTVAAWVKATKVEHQTILAQDGASRSAFYLMYDVDTSKWCITMPSVDVGTAEWQFVLSQNLAQLDTWTHVAATYDAASRELRLYVNGALQGVRANTVGWQGSSVLHVGRAKNSFFLNGGTVDQIQVWQGRLSDDRILGLMAEG</sequence>
<name>A0AAU8HNL6_9ACTN</name>
<dbReference type="EMBL" id="CP157762">
    <property type="protein sequence ID" value="XBP96313.1"/>
    <property type="molecule type" value="Genomic_DNA"/>
</dbReference>
<feature type="domain" description="LamG-like jellyroll fold" evidence="3">
    <location>
        <begin position="807"/>
        <end position="943"/>
    </location>
</feature>
<evidence type="ECO:0000256" key="1">
    <source>
        <dbReference type="ARBA" id="ARBA00022729"/>
    </source>
</evidence>
<dbReference type="PANTHER" id="PTHR46943:SF1">
    <property type="entry name" value="PENTRAXIN-RELATED PROTEIN PTX3"/>
    <property type="match status" value="1"/>
</dbReference>
<dbReference type="RefSeq" id="WP_350937934.1">
    <property type="nucleotide sequence ID" value="NZ_CP157762.1"/>
</dbReference>
<keyword evidence="1" id="KW-0732">Signal</keyword>
<dbReference type="GO" id="GO:0006955">
    <property type="term" value="P:immune response"/>
    <property type="evidence" value="ECO:0007669"/>
    <property type="project" value="InterPro"/>
</dbReference>
<organism evidence="5">
    <name type="scientific">Micromonospora sp. CCTCC AA 2012012</name>
    <dbReference type="NCBI Taxonomy" id="3111921"/>
    <lineage>
        <taxon>Bacteria</taxon>
        <taxon>Bacillati</taxon>
        <taxon>Actinomycetota</taxon>
        <taxon>Actinomycetes</taxon>
        <taxon>Micromonosporales</taxon>
        <taxon>Micromonosporaceae</taxon>
        <taxon>Micromonospora</taxon>
    </lineage>
</organism>
<dbReference type="InterPro" id="IPR013320">
    <property type="entry name" value="ConA-like_dom_sf"/>
</dbReference>
<dbReference type="SUPFAM" id="SSF49899">
    <property type="entry name" value="Concanavalin A-like lectins/glucanases"/>
    <property type="match status" value="2"/>
</dbReference>
<dbReference type="SMART" id="SM00560">
    <property type="entry name" value="LamGL"/>
    <property type="match status" value="2"/>
</dbReference>
<dbReference type="PANTHER" id="PTHR46943">
    <property type="entry name" value="PENTRAXIN-RELATED PROTEIN PTX3"/>
    <property type="match status" value="1"/>
</dbReference>
<feature type="domain" description="LamG-like jellyroll fold" evidence="3">
    <location>
        <begin position="1022"/>
        <end position="1157"/>
    </location>
</feature>
<gene>
    <name evidence="5" type="ORF">ABUL08_13300</name>
    <name evidence="4" type="ORF">VK199_13240</name>
</gene>
<proteinExistence type="predicted"/>
<reference evidence="4" key="1">
    <citation type="submission" date="2024-01" db="EMBL/GenBank/DDBJ databases">
        <title>The genome sequence of Micromonospora mangrovi CCTCC AA 2012012.</title>
        <authorList>
            <person name="Gao J."/>
        </authorList>
    </citation>
    <scope>NUCLEOTIDE SEQUENCE</scope>
    <source>
        <strain evidence="4">CCTCC AA 2012012</strain>
    </source>
</reference>
<dbReference type="EMBL" id="CP159342">
    <property type="protein sequence ID" value="XCH77018.1"/>
    <property type="molecule type" value="Genomic_DNA"/>
</dbReference>
<dbReference type="InterPro" id="IPR006558">
    <property type="entry name" value="LamG-like"/>
</dbReference>
<dbReference type="Gene3D" id="2.60.120.200">
    <property type="match status" value="2"/>
</dbReference>
<accession>A0AAU8HNL6</accession>
<keyword evidence="2" id="KW-1015">Disulfide bond</keyword>
<evidence type="ECO:0000256" key="2">
    <source>
        <dbReference type="ARBA" id="ARBA00023157"/>
    </source>
</evidence>
<evidence type="ECO:0000313" key="4">
    <source>
        <dbReference type="EMBL" id="XBP96313.1"/>
    </source>
</evidence>
<evidence type="ECO:0000313" key="5">
    <source>
        <dbReference type="EMBL" id="XCH77018.1"/>
    </source>
</evidence>
<dbReference type="InterPro" id="IPR042837">
    <property type="entry name" value="PTX3"/>
</dbReference>
<protein>
    <submittedName>
        <fullName evidence="5">LamG domain-containing protein</fullName>
    </submittedName>
</protein>
<dbReference type="Pfam" id="PF13385">
    <property type="entry name" value="Laminin_G_3"/>
    <property type="match status" value="2"/>
</dbReference>
<reference evidence="5" key="2">
    <citation type="submission" date="2024-06" db="EMBL/GenBank/DDBJ databases">
        <title>Micromonospora mangrovi CCTCC AA 2012012 genome sequences.</title>
        <authorList>
            <person name="Gao J."/>
        </authorList>
    </citation>
    <scope>NUCLEOTIDE SEQUENCE</scope>
    <source>
        <strain evidence="5">CCTCC AA 2012012</strain>
    </source>
</reference>
<evidence type="ECO:0000259" key="3">
    <source>
        <dbReference type="SMART" id="SM00560"/>
    </source>
</evidence>
<dbReference type="AlphaFoldDB" id="A0AAU8HNL6"/>